<feature type="region of interest" description="Disordered" evidence="1">
    <location>
        <begin position="1"/>
        <end position="38"/>
    </location>
</feature>
<organism evidence="3 4">
    <name type="scientific">Aureobasidium uvarum</name>
    <dbReference type="NCBI Taxonomy" id="2773716"/>
    <lineage>
        <taxon>Eukaryota</taxon>
        <taxon>Fungi</taxon>
        <taxon>Dikarya</taxon>
        <taxon>Ascomycota</taxon>
        <taxon>Pezizomycotina</taxon>
        <taxon>Dothideomycetes</taxon>
        <taxon>Dothideomycetidae</taxon>
        <taxon>Dothideales</taxon>
        <taxon>Saccotheciaceae</taxon>
        <taxon>Aureobasidium</taxon>
    </lineage>
</organism>
<feature type="region of interest" description="Disordered" evidence="1">
    <location>
        <begin position="477"/>
        <end position="564"/>
    </location>
</feature>
<dbReference type="Pfam" id="PF14661">
    <property type="entry name" value="HAUS6_N"/>
    <property type="match status" value="1"/>
</dbReference>
<dbReference type="InterPro" id="IPR028163">
    <property type="entry name" value="HAUS_6_N"/>
</dbReference>
<proteinExistence type="predicted"/>
<keyword evidence="4" id="KW-1185">Reference proteome</keyword>
<feature type="region of interest" description="Disordered" evidence="1">
    <location>
        <begin position="790"/>
        <end position="809"/>
    </location>
</feature>
<sequence length="809" mass="90807">GYELSSPTAMSRPESVAGSIPNLSHASRPLATKPRSVSPSNISLFVSNLRLLNLDQRQDWPDITIQTFDTKDALQNQKKRVSCVEWSLYRLFEIWDRETTRDKLQPFFPPLEPIQSLNLRAALFRCLNDLKKNDVLGREATLRKTMLDDCKGDKFEEVLLLFSAAVVRKHLLSTRRKQPQSIARNIALSRNIDKRDLSSIAPLSMAYRASMAKTLQSRATLDITLDNFRTSLYEKTNDYHQRHLALLETQDPTIENLSPETEKLIRRELRQNWVGGIEGCDTLLAGAKVASADAYMDSVFDDLWQHFRQGTTPHVPPERVSLLETLQSRVGEQNDRLRMWKAYKDVFEGSNKPADPVGEPSAPHRQRSTVEAHGLDIFNRHKSIDVDQIPPGSMDHPNIDHMVDYEQVLHDMKQGLSDVRKRKQKPQDQANFASSVDRIGRTNTVSRQAPIPVFLGGLHDPKEDLFSPLKRPLLESANSTPLSTFGEAHKTHQWLSRTHSQPTTTPQSTRSQHGLAMSSRNESPYSSALRQPEFAEPSPSVQRDRERYVKAHTPSSMSKSEIDLKYKEASPNIEQVVSAESGHTDLVDNPITSLEHKIDQMGLDEQNRSSPSPELPNYSLPTLSSPPAPISRHQSPREQLNLSERARMSMASFRSSENSQPLPQPTPDAPTSTIDFEAIGTQGRRISLADRALASMTQASLNPQPQRRTTTKERPKSSFLPSQFATPLKSGRNSLGGTRDTTPRDKLFEQDAEYASVFKSRPKIAMSPVLSPELDLQMEDAEDFSFEGDAEGAESMMGLQSSPLGKFGV</sequence>
<feature type="compositionally biased region" description="Low complexity" evidence="1">
    <location>
        <begin position="496"/>
        <end position="513"/>
    </location>
</feature>
<evidence type="ECO:0000256" key="1">
    <source>
        <dbReference type="SAM" id="MobiDB-lite"/>
    </source>
</evidence>
<dbReference type="EMBL" id="CAINUL010000001">
    <property type="protein sequence ID" value="CAD0106081.1"/>
    <property type="molecule type" value="Genomic_DNA"/>
</dbReference>
<evidence type="ECO:0000313" key="3">
    <source>
        <dbReference type="EMBL" id="CAD0106081.1"/>
    </source>
</evidence>
<reference evidence="3" key="1">
    <citation type="submission" date="2020-06" db="EMBL/GenBank/DDBJ databases">
        <authorList>
            <person name="Onetto C."/>
        </authorList>
    </citation>
    <scope>NUCLEOTIDE SEQUENCE</scope>
</reference>
<dbReference type="Proteomes" id="UP000745764">
    <property type="component" value="Unassembled WGS sequence"/>
</dbReference>
<feature type="region of interest" description="Disordered" evidence="1">
    <location>
        <begin position="420"/>
        <end position="444"/>
    </location>
</feature>
<evidence type="ECO:0000259" key="2">
    <source>
        <dbReference type="Pfam" id="PF14661"/>
    </source>
</evidence>
<dbReference type="OrthoDB" id="5575722at2759"/>
<comment type="caution">
    <text evidence="3">The sequence shown here is derived from an EMBL/GenBank/DDBJ whole genome shotgun (WGS) entry which is preliminary data.</text>
</comment>
<feature type="compositionally biased region" description="Polar residues" evidence="1">
    <location>
        <begin position="518"/>
        <end position="529"/>
    </location>
</feature>
<dbReference type="AlphaFoldDB" id="A0A9N8PNK9"/>
<evidence type="ECO:0000313" key="4">
    <source>
        <dbReference type="Proteomes" id="UP000745764"/>
    </source>
</evidence>
<accession>A0A9N8PNK9</accession>
<feature type="compositionally biased region" description="Polar residues" evidence="1">
    <location>
        <begin position="719"/>
        <end position="740"/>
    </location>
</feature>
<feature type="non-terminal residue" evidence="3">
    <location>
        <position position="809"/>
    </location>
</feature>
<gene>
    <name evidence="3" type="ORF">AWRI4620_LOCUS336</name>
</gene>
<feature type="domain" description="HAUS augmin-like complex subunit 6 N-terminal" evidence="2">
    <location>
        <begin position="45"/>
        <end position="251"/>
    </location>
</feature>
<feature type="region of interest" description="Disordered" evidence="1">
    <location>
        <begin position="696"/>
        <end position="743"/>
    </location>
</feature>
<protein>
    <recommendedName>
        <fullName evidence="2">HAUS augmin-like complex subunit 6 N-terminal domain-containing protein</fullName>
    </recommendedName>
</protein>
<name>A0A9N8PNK9_9PEZI</name>
<feature type="compositionally biased region" description="Polar residues" evidence="1">
    <location>
        <begin position="696"/>
        <end position="708"/>
    </location>
</feature>
<feature type="region of interest" description="Disordered" evidence="1">
    <location>
        <begin position="650"/>
        <end position="671"/>
    </location>
</feature>
<feature type="region of interest" description="Disordered" evidence="1">
    <location>
        <begin position="603"/>
        <end position="638"/>
    </location>
</feature>